<evidence type="ECO:0000256" key="1">
    <source>
        <dbReference type="SAM" id="MobiDB-lite"/>
    </source>
</evidence>
<name>A0AAV4XVD5_CAEEX</name>
<proteinExistence type="predicted"/>
<gene>
    <name evidence="2" type="ORF">CEXT_569701</name>
</gene>
<evidence type="ECO:0000313" key="3">
    <source>
        <dbReference type="Proteomes" id="UP001054945"/>
    </source>
</evidence>
<dbReference type="EMBL" id="BPLR01000891">
    <property type="protein sequence ID" value="GIY98165.1"/>
    <property type="molecule type" value="Genomic_DNA"/>
</dbReference>
<organism evidence="2 3">
    <name type="scientific">Caerostris extrusa</name>
    <name type="common">Bark spider</name>
    <name type="synonym">Caerostris bankana</name>
    <dbReference type="NCBI Taxonomy" id="172846"/>
    <lineage>
        <taxon>Eukaryota</taxon>
        <taxon>Metazoa</taxon>
        <taxon>Ecdysozoa</taxon>
        <taxon>Arthropoda</taxon>
        <taxon>Chelicerata</taxon>
        <taxon>Arachnida</taxon>
        <taxon>Araneae</taxon>
        <taxon>Araneomorphae</taxon>
        <taxon>Entelegynae</taxon>
        <taxon>Araneoidea</taxon>
        <taxon>Araneidae</taxon>
        <taxon>Caerostris</taxon>
    </lineage>
</organism>
<comment type="caution">
    <text evidence="2">The sequence shown here is derived from an EMBL/GenBank/DDBJ whole genome shotgun (WGS) entry which is preliminary data.</text>
</comment>
<protein>
    <submittedName>
        <fullName evidence="2">Uncharacterized protein</fullName>
    </submittedName>
</protein>
<keyword evidence="3" id="KW-1185">Reference proteome</keyword>
<reference evidence="2 3" key="1">
    <citation type="submission" date="2021-06" db="EMBL/GenBank/DDBJ databases">
        <title>Caerostris extrusa draft genome.</title>
        <authorList>
            <person name="Kono N."/>
            <person name="Arakawa K."/>
        </authorList>
    </citation>
    <scope>NUCLEOTIDE SEQUENCE [LARGE SCALE GENOMIC DNA]</scope>
</reference>
<evidence type="ECO:0000313" key="2">
    <source>
        <dbReference type="EMBL" id="GIY98165.1"/>
    </source>
</evidence>
<feature type="region of interest" description="Disordered" evidence="1">
    <location>
        <begin position="1"/>
        <end position="53"/>
    </location>
</feature>
<sequence>MDFASLSQDDDDFHQKNKTQKIPTGATKKTKTKTTRESKGRFPPRAQHRNDVQMDVVEKRKRSRVIEGSHVVPTRPDAAGDVEGVSLIRLMMSPLPLGMERKQLDSLRFTEDGGLNSVVVVCARVAVVPGCRHSVVGESMQMDACVLLRRL</sequence>
<accession>A0AAV4XVD5</accession>
<dbReference type="Proteomes" id="UP001054945">
    <property type="component" value="Unassembled WGS sequence"/>
</dbReference>
<dbReference type="AlphaFoldDB" id="A0AAV4XVD5"/>